<dbReference type="EnsemblMetazoa" id="GBRI017917-RA">
    <property type="protein sequence ID" value="GBRI017917-PA"/>
    <property type="gene ID" value="GBRI017917"/>
</dbReference>
<dbReference type="AlphaFoldDB" id="A0A1A9WFJ8"/>
<evidence type="ECO:0000256" key="3">
    <source>
        <dbReference type="ARBA" id="ARBA00010015"/>
    </source>
</evidence>
<dbReference type="Gene3D" id="3.40.50.10130">
    <property type="match status" value="1"/>
</dbReference>
<evidence type="ECO:0000256" key="1">
    <source>
        <dbReference type="ARBA" id="ARBA00001946"/>
    </source>
</evidence>
<dbReference type="InterPro" id="IPR042530">
    <property type="entry name" value="EME1/EME2_C"/>
</dbReference>
<evidence type="ECO:0000256" key="2">
    <source>
        <dbReference type="ARBA" id="ARBA00004123"/>
    </source>
</evidence>
<dbReference type="Gene3D" id="1.10.150.670">
    <property type="entry name" value="Crossover junction endonuclease EME1, DNA-binding domain"/>
    <property type="match status" value="1"/>
</dbReference>
<keyword evidence="10 13" id="KW-0233">DNA recombination</keyword>
<dbReference type="EC" id="3.1.22.-" evidence="13"/>
<keyword evidence="11 13" id="KW-0234">DNA repair</keyword>
<evidence type="ECO:0000256" key="9">
    <source>
        <dbReference type="ARBA" id="ARBA00022842"/>
    </source>
</evidence>
<dbReference type="InterPro" id="IPR047416">
    <property type="entry name" value="XPF_nuclease_Mus81"/>
</dbReference>
<dbReference type="InterPro" id="IPR033309">
    <property type="entry name" value="Mus81"/>
</dbReference>
<evidence type="ECO:0000256" key="5">
    <source>
        <dbReference type="ARBA" id="ARBA00022723"/>
    </source>
</evidence>
<dbReference type="InterPro" id="IPR027421">
    <property type="entry name" value="DNA_pol_lamdba_lyase_dom_sf"/>
</dbReference>
<dbReference type="Pfam" id="PF02732">
    <property type="entry name" value="ERCC4"/>
    <property type="match status" value="1"/>
</dbReference>
<evidence type="ECO:0000256" key="6">
    <source>
        <dbReference type="ARBA" id="ARBA00022759"/>
    </source>
</evidence>
<feature type="compositionally biased region" description="Basic and acidic residues" evidence="14">
    <location>
        <begin position="116"/>
        <end position="130"/>
    </location>
</feature>
<reference evidence="16" key="2">
    <citation type="submission" date="2020-05" db="UniProtKB">
        <authorList>
            <consortium name="EnsemblMetazoa"/>
        </authorList>
    </citation>
    <scope>IDENTIFICATION</scope>
    <source>
        <strain evidence="16">IAEA</strain>
    </source>
</reference>
<dbReference type="PANTHER" id="PTHR13451:SF0">
    <property type="entry name" value="CROSSOVER JUNCTION ENDONUCLEASE MUS81"/>
    <property type="match status" value="1"/>
</dbReference>
<dbReference type="InterPro" id="IPR010996">
    <property type="entry name" value="HHH_MUS81"/>
</dbReference>
<dbReference type="SUPFAM" id="SSF47802">
    <property type="entry name" value="DNA polymerase beta, N-terminal domain-like"/>
    <property type="match status" value="1"/>
</dbReference>
<feature type="domain" description="ERCC4" evidence="15">
    <location>
        <begin position="153"/>
        <end position="251"/>
    </location>
</feature>
<dbReference type="GO" id="GO:0008821">
    <property type="term" value="F:crossover junction DNA endonuclease activity"/>
    <property type="evidence" value="ECO:0007669"/>
    <property type="project" value="UniProtKB-UniRule"/>
</dbReference>
<evidence type="ECO:0000256" key="10">
    <source>
        <dbReference type="ARBA" id="ARBA00023172"/>
    </source>
</evidence>
<dbReference type="GO" id="GO:0048476">
    <property type="term" value="C:Holliday junction resolvase complex"/>
    <property type="evidence" value="ECO:0007669"/>
    <property type="project" value="UniProtKB-UniRule"/>
</dbReference>
<dbReference type="Proteomes" id="UP000091820">
    <property type="component" value="Unassembled WGS sequence"/>
</dbReference>
<keyword evidence="5 13" id="KW-0479">Metal-binding</keyword>
<keyword evidence="4 13" id="KW-0540">Nuclease</keyword>
<evidence type="ECO:0000256" key="11">
    <source>
        <dbReference type="ARBA" id="ARBA00023204"/>
    </source>
</evidence>
<dbReference type="SUPFAM" id="SSF52980">
    <property type="entry name" value="Restriction endonuclease-like"/>
    <property type="match status" value="1"/>
</dbReference>
<comment type="subcellular location">
    <subcellularLocation>
        <location evidence="2 13">Nucleus</location>
    </subcellularLocation>
</comment>
<evidence type="ECO:0000256" key="7">
    <source>
        <dbReference type="ARBA" id="ARBA00022763"/>
    </source>
</evidence>
<comment type="cofactor">
    <cofactor evidence="1 13">
        <name>Mg(2+)</name>
        <dbReference type="ChEBI" id="CHEBI:18420"/>
    </cofactor>
</comment>
<protein>
    <recommendedName>
        <fullName evidence="13">Crossover junction endonuclease MUS81</fullName>
        <ecNumber evidence="13">3.1.22.-</ecNumber>
    </recommendedName>
</protein>
<dbReference type="GO" id="GO:0048257">
    <property type="term" value="F:3'-flap endonuclease activity"/>
    <property type="evidence" value="ECO:0007669"/>
    <property type="project" value="TreeGrafter"/>
</dbReference>
<keyword evidence="6 13" id="KW-0255">Endonuclease</keyword>
<comment type="function">
    <text evidence="13">Interacts with EME1 to form a DNA structure-specific endonuclease with substrate preference for branched DNA structures with a 5'-end at the branch nick. Typical substrates include 3'-flap structures, D-loops, replication forks and nicked Holliday junctions. May be required in mitosis for the processing of stalled or collapsed replication fork intermediates. May be required in meiosis for the repair of meiosis-specific double strand breaks subsequent to single-end invasion (SEI).</text>
</comment>
<comment type="similarity">
    <text evidence="3 13">Belongs to the XPF family.</text>
</comment>
<dbReference type="Pfam" id="PF21292">
    <property type="entry name" value="EME1-MUS81_C"/>
    <property type="match status" value="1"/>
</dbReference>
<dbReference type="GO" id="GO:0000712">
    <property type="term" value="P:resolution of meiotic recombination intermediates"/>
    <property type="evidence" value="ECO:0007669"/>
    <property type="project" value="TreeGrafter"/>
</dbReference>
<dbReference type="STRING" id="37001.A0A1A9WFJ8"/>
<evidence type="ECO:0000256" key="8">
    <source>
        <dbReference type="ARBA" id="ARBA00022801"/>
    </source>
</evidence>
<keyword evidence="9 13" id="KW-0460">Magnesium</keyword>
<keyword evidence="17" id="KW-1185">Reference proteome</keyword>
<dbReference type="VEuPathDB" id="VectorBase:GBRI017917"/>
<dbReference type="SMART" id="SM00891">
    <property type="entry name" value="ERCC4"/>
    <property type="match status" value="1"/>
</dbReference>
<keyword evidence="7 13" id="KW-0227">DNA damage</keyword>
<comment type="subunit">
    <text evidence="13">Interacts with EME1.</text>
</comment>
<dbReference type="GO" id="GO:0006308">
    <property type="term" value="P:DNA catabolic process"/>
    <property type="evidence" value="ECO:0007669"/>
    <property type="project" value="UniProtKB-UniRule"/>
</dbReference>
<evidence type="ECO:0000256" key="13">
    <source>
        <dbReference type="RuleBase" id="RU369042"/>
    </source>
</evidence>
<dbReference type="GO" id="GO:0000727">
    <property type="term" value="P:double-strand break repair via break-induced replication"/>
    <property type="evidence" value="ECO:0007669"/>
    <property type="project" value="UniProtKB-UniRule"/>
</dbReference>
<dbReference type="InterPro" id="IPR006166">
    <property type="entry name" value="ERCC4_domain"/>
</dbReference>
<dbReference type="GO" id="GO:0003677">
    <property type="term" value="F:DNA binding"/>
    <property type="evidence" value="ECO:0007669"/>
    <property type="project" value="UniProtKB-UniRule"/>
</dbReference>
<sequence>MIMSSVARLEITLKRPNAIFETWLEQWLQEAERRDNKSRHKLREALDALKMYPLPLSSGRECSILRGFGPALCTLIDKEMDKQRNKAEIIVANSSMFQNEVLQVVESAKKHKRKQKADSNKQSKLTKKEQKALEEEQWRSKQVVMQPGKFRIKLIVDTQETSGKNKRLLDQTRGYLECLKIDYEIRRLAVGDFLWIAYDQEGNELVLPHIVERKRMDDLSSSIRDGRFHEQKHRLKQSGIPNVIYLIEDYGDNEHLSLPMDNLKQAIINTLIHDKFFVAHTENHSRSMVYLQGLTQILIRLYKDKVLKSCLKFDLPCDSHTSEIGIWLLKFKSLNEYSARNNQLNVKEVFILQLLQLHSLSLEKALAIVEIYPTPRALTDAYKACKTLQEARQLLANIRFGQLQRSVGNRISQSLHDFYRNEF</sequence>
<evidence type="ECO:0000313" key="16">
    <source>
        <dbReference type="EnsemblMetazoa" id="GBRI017917-PA"/>
    </source>
</evidence>
<organism evidence="16 17">
    <name type="scientific">Glossina brevipalpis</name>
    <dbReference type="NCBI Taxonomy" id="37001"/>
    <lineage>
        <taxon>Eukaryota</taxon>
        <taxon>Metazoa</taxon>
        <taxon>Ecdysozoa</taxon>
        <taxon>Arthropoda</taxon>
        <taxon>Hexapoda</taxon>
        <taxon>Insecta</taxon>
        <taxon>Pterygota</taxon>
        <taxon>Neoptera</taxon>
        <taxon>Endopterygota</taxon>
        <taxon>Diptera</taxon>
        <taxon>Brachycera</taxon>
        <taxon>Muscomorpha</taxon>
        <taxon>Hippoboscoidea</taxon>
        <taxon>Glossinidae</taxon>
        <taxon>Glossina</taxon>
    </lineage>
</organism>
<name>A0A1A9WFJ8_9MUSC</name>
<dbReference type="GO" id="GO:0005634">
    <property type="term" value="C:nucleus"/>
    <property type="evidence" value="ECO:0007669"/>
    <property type="project" value="UniProtKB-SubCell"/>
</dbReference>
<evidence type="ECO:0000256" key="12">
    <source>
        <dbReference type="ARBA" id="ARBA00023242"/>
    </source>
</evidence>
<keyword evidence="8 13" id="KW-0378">Hydrolase</keyword>
<dbReference type="InterPro" id="IPR011335">
    <property type="entry name" value="Restrct_endonuc-II-like"/>
</dbReference>
<dbReference type="FunFam" id="3.40.50.10130:FF:000003">
    <property type="entry name" value="Crossover junction endonuclease MUS81"/>
    <property type="match status" value="1"/>
</dbReference>
<dbReference type="CDD" id="cd20074">
    <property type="entry name" value="XPF_nuclease_Mus81"/>
    <property type="match status" value="1"/>
</dbReference>
<dbReference type="GO" id="GO:0031573">
    <property type="term" value="P:mitotic intra-S DNA damage checkpoint signaling"/>
    <property type="evidence" value="ECO:0007669"/>
    <property type="project" value="TreeGrafter"/>
</dbReference>
<evidence type="ECO:0000256" key="4">
    <source>
        <dbReference type="ARBA" id="ARBA00022722"/>
    </source>
</evidence>
<evidence type="ECO:0000256" key="14">
    <source>
        <dbReference type="SAM" id="MobiDB-lite"/>
    </source>
</evidence>
<reference evidence="17" key="1">
    <citation type="submission" date="2014-03" db="EMBL/GenBank/DDBJ databases">
        <authorList>
            <person name="Aksoy S."/>
            <person name="Warren W."/>
            <person name="Wilson R.K."/>
        </authorList>
    </citation>
    <scope>NUCLEOTIDE SEQUENCE [LARGE SCALE GENOMIC DNA]</scope>
    <source>
        <strain evidence="17">IAEA</strain>
    </source>
</reference>
<dbReference type="Pfam" id="PF14716">
    <property type="entry name" value="HHH_8"/>
    <property type="match status" value="1"/>
</dbReference>
<keyword evidence="12 13" id="KW-0539">Nucleus</keyword>
<evidence type="ECO:0000313" key="17">
    <source>
        <dbReference type="Proteomes" id="UP000091820"/>
    </source>
</evidence>
<dbReference type="Gene3D" id="1.10.150.110">
    <property type="entry name" value="DNA polymerase beta, N-terminal domain-like"/>
    <property type="match status" value="1"/>
</dbReference>
<feature type="region of interest" description="Disordered" evidence="14">
    <location>
        <begin position="109"/>
        <end position="130"/>
    </location>
</feature>
<proteinExistence type="inferred from homology"/>
<evidence type="ECO:0000259" key="15">
    <source>
        <dbReference type="SMART" id="SM00891"/>
    </source>
</evidence>
<dbReference type="GO" id="GO:0046872">
    <property type="term" value="F:metal ion binding"/>
    <property type="evidence" value="ECO:0007669"/>
    <property type="project" value="UniProtKB-UniRule"/>
</dbReference>
<accession>A0A1A9WFJ8</accession>
<dbReference type="PANTHER" id="PTHR13451">
    <property type="entry name" value="CLASS II CROSSOVER JUNCTION ENDONUCLEASE MUS81"/>
    <property type="match status" value="1"/>
</dbReference>